<feature type="region of interest" description="Disordered" evidence="1">
    <location>
        <begin position="262"/>
        <end position="286"/>
    </location>
</feature>
<dbReference type="Pfam" id="PF04392">
    <property type="entry name" value="ABC_sub_bind"/>
    <property type="match status" value="1"/>
</dbReference>
<dbReference type="PANTHER" id="PTHR35271:SF1">
    <property type="entry name" value="ABC TRANSPORTER, SUBSTRATE-BINDING LIPOPROTEIN"/>
    <property type="match status" value="1"/>
</dbReference>
<evidence type="ECO:0000313" key="4">
    <source>
        <dbReference type="Proteomes" id="UP000319353"/>
    </source>
</evidence>
<keyword evidence="2" id="KW-0732">Signal</keyword>
<feature type="signal peptide" evidence="2">
    <location>
        <begin position="1"/>
        <end position="24"/>
    </location>
</feature>
<feature type="chain" id="PRO_5022170378" description="ABC transporter substrate-binding protein" evidence="2">
    <location>
        <begin position="25"/>
        <end position="286"/>
    </location>
</feature>
<evidence type="ECO:0008006" key="5">
    <source>
        <dbReference type="Google" id="ProtNLM"/>
    </source>
</evidence>
<sequence length="286" mass="30863">MMDRRTFLWGLTLGMLFAPGAAQAQKVPRIGVLFPAEPASPTEPDTAAFRQGLRDLGYVEGKTIAVEYRYAHGKAELYAELVAQLVRFEVNVMVVGSAAATLAAKNATRTIPIVMVGGGDPVHSGVVASLARPGGNVTGLVFEAAPEIFGKYVELLAETVPRLSRIAGLVDPRDPRNTHTTHWGAADLAAKRRGIVLQQVDVGGDDDVPRAFTQITDQRAGAVIVFSGPFLYSGVSSGTGSRRADVLRSQPFRSLAPRRHLRRQNPQRWRARHASSRAAHQVRVGD</sequence>
<comment type="caution">
    <text evidence="3">The sequence shown here is derived from an EMBL/GenBank/DDBJ whole genome shotgun (WGS) entry which is preliminary data.</text>
</comment>
<protein>
    <recommendedName>
        <fullName evidence="5">ABC transporter substrate-binding protein</fullName>
    </recommendedName>
</protein>
<dbReference type="InterPro" id="IPR007487">
    <property type="entry name" value="ABC_transpt-TYRBP-like"/>
</dbReference>
<evidence type="ECO:0000256" key="2">
    <source>
        <dbReference type="SAM" id="SignalP"/>
    </source>
</evidence>
<dbReference type="PANTHER" id="PTHR35271">
    <property type="entry name" value="ABC TRANSPORTER, SUBSTRATE-BINDING LIPOPROTEIN-RELATED"/>
    <property type="match status" value="1"/>
</dbReference>
<gene>
    <name evidence="3" type="ORF">E6H01_14005</name>
</gene>
<dbReference type="CDD" id="cd06325">
    <property type="entry name" value="PBP1_ABC_unchar_transporter"/>
    <property type="match status" value="1"/>
</dbReference>
<dbReference type="EMBL" id="VBAL01000263">
    <property type="protein sequence ID" value="TMI96155.1"/>
    <property type="molecule type" value="Genomic_DNA"/>
</dbReference>
<name>A0A537KK72_9BACT</name>
<accession>A0A537KK72</accession>
<organism evidence="3 4">
    <name type="scientific">Candidatus Segetimicrobium genomatis</name>
    <dbReference type="NCBI Taxonomy" id="2569760"/>
    <lineage>
        <taxon>Bacteria</taxon>
        <taxon>Bacillati</taxon>
        <taxon>Candidatus Sysuimicrobiota</taxon>
        <taxon>Candidatus Sysuimicrobiia</taxon>
        <taxon>Candidatus Sysuimicrobiales</taxon>
        <taxon>Candidatus Segetimicrobiaceae</taxon>
        <taxon>Candidatus Segetimicrobium</taxon>
    </lineage>
</organism>
<dbReference type="AlphaFoldDB" id="A0A537KK72"/>
<reference evidence="3 4" key="1">
    <citation type="journal article" date="2019" name="Nat. Microbiol.">
        <title>Mediterranean grassland soil C-N compound turnover is dependent on rainfall and depth, and is mediated by genomically divergent microorganisms.</title>
        <authorList>
            <person name="Diamond S."/>
            <person name="Andeer P.F."/>
            <person name="Li Z."/>
            <person name="Crits-Christoph A."/>
            <person name="Burstein D."/>
            <person name="Anantharaman K."/>
            <person name="Lane K.R."/>
            <person name="Thomas B.C."/>
            <person name="Pan C."/>
            <person name="Northen T.R."/>
            <person name="Banfield J.F."/>
        </authorList>
    </citation>
    <scope>NUCLEOTIDE SEQUENCE [LARGE SCALE GENOMIC DNA]</scope>
    <source>
        <strain evidence="3">NP_4</strain>
    </source>
</reference>
<feature type="compositionally biased region" description="Basic residues" evidence="1">
    <location>
        <begin position="262"/>
        <end position="275"/>
    </location>
</feature>
<evidence type="ECO:0000313" key="3">
    <source>
        <dbReference type="EMBL" id="TMI96155.1"/>
    </source>
</evidence>
<dbReference type="Proteomes" id="UP000319353">
    <property type="component" value="Unassembled WGS sequence"/>
</dbReference>
<proteinExistence type="predicted"/>
<dbReference type="Gene3D" id="3.40.50.2300">
    <property type="match status" value="2"/>
</dbReference>
<evidence type="ECO:0000256" key="1">
    <source>
        <dbReference type="SAM" id="MobiDB-lite"/>
    </source>
</evidence>